<dbReference type="Gene3D" id="3.30.710.10">
    <property type="entry name" value="Potassium Channel Kv1.1, Chain A"/>
    <property type="match status" value="1"/>
</dbReference>
<dbReference type="Pfam" id="PF00651">
    <property type="entry name" value="BTB"/>
    <property type="match status" value="1"/>
</dbReference>
<dbReference type="GeneID" id="85308113"/>
<accession>A0AAJ0BS28</accession>
<feature type="region of interest" description="Disordered" evidence="1">
    <location>
        <begin position="268"/>
        <end position="290"/>
    </location>
</feature>
<sequence length="290" mass="31487">MADSFTDDTADPPANPGGDVEMGEGAEEGSAGASASAIANVNPNGSELLLAEVGPDDTPEVRVSFAQYLTSPVVTLIVGSSDAETILTAHQALLTQSPFFAEACAEFADDGSPRHIDLANENVDAVGCVLEFLYTGEYFPKKVPGQRTLETDPALPKVDDTGDQLLKHARVYTLAEKFSIPNLKTLASSKIHCVNSTAKGEIAYARYIYEFTSAQDTTIRAPVANFWATRSHTLRSEAEEEFRSLCLEFPQFGYDVLTRVLDEKLKRERNEKLHPTSASARKRPRQSLAA</sequence>
<evidence type="ECO:0000259" key="2">
    <source>
        <dbReference type="PROSITE" id="PS50097"/>
    </source>
</evidence>
<evidence type="ECO:0000313" key="3">
    <source>
        <dbReference type="EMBL" id="KAK1763445.1"/>
    </source>
</evidence>
<dbReference type="InterPro" id="IPR011333">
    <property type="entry name" value="SKP1/BTB/POZ_sf"/>
</dbReference>
<dbReference type="EMBL" id="MU839027">
    <property type="protein sequence ID" value="KAK1763445.1"/>
    <property type="molecule type" value="Genomic_DNA"/>
</dbReference>
<dbReference type="RefSeq" id="XP_060279658.1">
    <property type="nucleotide sequence ID" value="XM_060424926.1"/>
</dbReference>
<dbReference type="PROSITE" id="PS50097">
    <property type="entry name" value="BTB"/>
    <property type="match status" value="1"/>
</dbReference>
<reference evidence="3" key="1">
    <citation type="submission" date="2023-06" db="EMBL/GenBank/DDBJ databases">
        <title>Genome-scale phylogeny and comparative genomics of the fungal order Sordariales.</title>
        <authorList>
            <consortium name="Lawrence Berkeley National Laboratory"/>
            <person name="Hensen N."/>
            <person name="Bonometti L."/>
            <person name="Westerberg I."/>
            <person name="Brannstrom I.O."/>
            <person name="Guillou S."/>
            <person name="Cros-Aarteil S."/>
            <person name="Calhoun S."/>
            <person name="Haridas S."/>
            <person name="Kuo A."/>
            <person name="Mondo S."/>
            <person name="Pangilinan J."/>
            <person name="Riley R."/>
            <person name="Labutti K."/>
            <person name="Andreopoulos B."/>
            <person name="Lipzen A."/>
            <person name="Chen C."/>
            <person name="Yanf M."/>
            <person name="Daum C."/>
            <person name="Ng V."/>
            <person name="Clum A."/>
            <person name="Steindorff A."/>
            <person name="Ohm R."/>
            <person name="Martin F."/>
            <person name="Silar P."/>
            <person name="Natvig D."/>
            <person name="Lalanne C."/>
            <person name="Gautier V."/>
            <person name="Ament-Velasquez S.L."/>
            <person name="Kruys A."/>
            <person name="Hutchinson M.I."/>
            <person name="Powell A.J."/>
            <person name="Barry K."/>
            <person name="Miller A.N."/>
            <person name="Grigoriev I.V."/>
            <person name="Debuchy R."/>
            <person name="Gladieux P."/>
            <person name="Thoren M.H."/>
            <person name="Johannesson H."/>
        </authorList>
    </citation>
    <scope>NUCLEOTIDE SEQUENCE</scope>
    <source>
        <strain evidence="3">8032-3</strain>
    </source>
</reference>
<proteinExistence type="predicted"/>
<feature type="compositionally biased region" description="Acidic residues" evidence="1">
    <location>
        <begin position="1"/>
        <end position="10"/>
    </location>
</feature>
<protein>
    <recommendedName>
        <fullName evidence="2">BTB domain-containing protein</fullName>
    </recommendedName>
</protein>
<name>A0AAJ0BS28_9PEZI</name>
<dbReference type="PANTHER" id="PTHR47843">
    <property type="entry name" value="BTB DOMAIN-CONTAINING PROTEIN-RELATED"/>
    <property type="match status" value="1"/>
</dbReference>
<dbReference type="SUPFAM" id="SSF54695">
    <property type="entry name" value="POZ domain"/>
    <property type="match status" value="1"/>
</dbReference>
<gene>
    <name evidence="3" type="ORF">QBC33DRAFT_459386</name>
</gene>
<comment type="caution">
    <text evidence="3">The sequence shown here is derived from an EMBL/GenBank/DDBJ whole genome shotgun (WGS) entry which is preliminary data.</text>
</comment>
<organism evidence="3 4">
    <name type="scientific">Phialemonium atrogriseum</name>
    <dbReference type="NCBI Taxonomy" id="1093897"/>
    <lineage>
        <taxon>Eukaryota</taxon>
        <taxon>Fungi</taxon>
        <taxon>Dikarya</taxon>
        <taxon>Ascomycota</taxon>
        <taxon>Pezizomycotina</taxon>
        <taxon>Sordariomycetes</taxon>
        <taxon>Sordariomycetidae</taxon>
        <taxon>Cephalothecales</taxon>
        <taxon>Cephalothecaceae</taxon>
        <taxon>Phialemonium</taxon>
    </lineage>
</organism>
<feature type="domain" description="BTB" evidence="2">
    <location>
        <begin position="72"/>
        <end position="142"/>
    </location>
</feature>
<dbReference type="AlphaFoldDB" id="A0AAJ0BS28"/>
<evidence type="ECO:0000256" key="1">
    <source>
        <dbReference type="SAM" id="MobiDB-lite"/>
    </source>
</evidence>
<dbReference type="InterPro" id="IPR000210">
    <property type="entry name" value="BTB/POZ_dom"/>
</dbReference>
<dbReference type="Proteomes" id="UP001244011">
    <property type="component" value="Unassembled WGS sequence"/>
</dbReference>
<dbReference type="CDD" id="cd18186">
    <property type="entry name" value="BTB_POZ_ZBTB_KLHL-like"/>
    <property type="match status" value="1"/>
</dbReference>
<evidence type="ECO:0000313" key="4">
    <source>
        <dbReference type="Proteomes" id="UP001244011"/>
    </source>
</evidence>
<feature type="compositionally biased region" description="Basic residues" evidence="1">
    <location>
        <begin position="280"/>
        <end position="290"/>
    </location>
</feature>
<feature type="region of interest" description="Disordered" evidence="1">
    <location>
        <begin position="1"/>
        <end position="38"/>
    </location>
</feature>
<feature type="compositionally biased region" description="Low complexity" evidence="1">
    <location>
        <begin position="28"/>
        <end position="37"/>
    </location>
</feature>
<keyword evidence="4" id="KW-1185">Reference proteome</keyword>
<dbReference type="PANTHER" id="PTHR47843:SF3">
    <property type="entry name" value="BTB DOMAIN-CONTAINING PROTEIN"/>
    <property type="match status" value="1"/>
</dbReference>